<proteinExistence type="inferred from homology"/>
<evidence type="ECO:0000313" key="5">
    <source>
        <dbReference type="EMBL" id="MBT2189118.1"/>
    </source>
</evidence>
<dbReference type="Pfam" id="PF11974">
    <property type="entry name" value="bMG3"/>
    <property type="match status" value="1"/>
</dbReference>
<evidence type="ECO:0000259" key="4">
    <source>
        <dbReference type="SMART" id="SM01360"/>
    </source>
</evidence>
<dbReference type="PANTHER" id="PTHR40094:SF1">
    <property type="entry name" value="UBIQUITIN DOMAIN-CONTAINING PROTEIN"/>
    <property type="match status" value="1"/>
</dbReference>
<evidence type="ECO:0000256" key="1">
    <source>
        <dbReference type="ARBA" id="ARBA00010556"/>
    </source>
</evidence>
<feature type="domain" description="Alpha-2-macroglobulin bait region" evidence="3">
    <location>
        <begin position="1019"/>
        <end position="1195"/>
    </location>
</feature>
<evidence type="ECO:0000259" key="3">
    <source>
        <dbReference type="SMART" id="SM01359"/>
    </source>
</evidence>
<dbReference type="InterPro" id="IPR021868">
    <property type="entry name" value="Alpha_2_Macroglob_MG3"/>
</dbReference>
<feature type="domain" description="Alpha-2-macroglobulin" evidence="4">
    <location>
        <begin position="1256"/>
        <end position="1346"/>
    </location>
</feature>
<dbReference type="SMART" id="SM01359">
    <property type="entry name" value="A2M_N_2"/>
    <property type="match status" value="1"/>
</dbReference>
<evidence type="ECO:0000313" key="6">
    <source>
        <dbReference type="Proteomes" id="UP001138757"/>
    </source>
</evidence>
<organism evidence="5 6">
    <name type="scientific">Sphingobium nicotianae</name>
    <dbReference type="NCBI Taxonomy" id="2782607"/>
    <lineage>
        <taxon>Bacteria</taxon>
        <taxon>Pseudomonadati</taxon>
        <taxon>Pseudomonadota</taxon>
        <taxon>Alphaproteobacteria</taxon>
        <taxon>Sphingomonadales</taxon>
        <taxon>Sphingomonadaceae</taxon>
        <taxon>Sphingobium</taxon>
    </lineage>
</organism>
<dbReference type="Gene3D" id="1.50.10.20">
    <property type="match status" value="1"/>
</dbReference>
<dbReference type="Pfam" id="PF01835">
    <property type="entry name" value="MG2"/>
    <property type="match status" value="1"/>
</dbReference>
<dbReference type="PANTHER" id="PTHR40094">
    <property type="entry name" value="ALPHA-2-MACROGLOBULIN HOMOLOG"/>
    <property type="match status" value="1"/>
</dbReference>
<dbReference type="Proteomes" id="UP001138757">
    <property type="component" value="Unassembled WGS sequence"/>
</dbReference>
<dbReference type="InterPro" id="IPR041246">
    <property type="entry name" value="Bact_MG10"/>
</dbReference>
<feature type="signal peptide" evidence="2">
    <location>
        <begin position="1"/>
        <end position="23"/>
    </location>
</feature>
<protein>
    <submittedName>
        <fullName evidence="5">Alpha-2-macroglobulin</fullName>
    </submittedName>
</protein>
<dbReference type="InterPro" id="IPR051802">
    <property type="entry name" value="YfhM-like"/>
</dbReference>
<comment type="similarity">
    <text evidence="1">Belongs to the protease inhibitor I39 (alpha-2-macroglobulin) family. Bacterial alpha-2-macroglobulin subfamily.</text>
</comment>
<keyword evidence="6" id="KW-1185">Reference proteome</keyword>
<dbReference type="InterPro" id="IPR011625">
    <property type="entry name" value="A2M_N_BRD"/>
</dbReference>
<reference evidence="5" key="1">
    <citation type="submission" date="2021-05" db="EMBL/GenBank/DDBJ databases">
        <title>Genome of Sphingobium sp. strain.</title>
        <authorList>
            <person name="Fan R."/>
        </authorList>
    </citation>
    <scope>NUCLEOTIDE SEQUENCE</scope>
    <source>
        <strain evidence="5">H33</strain>
    </source>
</reference>
<dbReference type="GO" id="GO:0004866">
    <property type="term" value="F:endopeptidase inhibitor activity"/>
    <property type="evidence" value="ECO:0007669"/>
    <property type="project" value="InterPro"/>
</dbReference>
<dbReference type="SMART" id="SM01360">
    <property type="entry name" value="A2M"/>
    <property type="match status" value="1"/>
</dbReference>
<dbReference type="SUPFAM" id="SSF48239">
    <property type="entry name" value="Terpenoid cyclases/Protein prenyltransferases"/>
    <property type="match status" value="1"/>
</dbReference>
<evidence type="ECO:0000256" key="2">
    <source>
        <dbReference type="SAM" id="SignalP"/>
    </source>
</evidence>
<dbReference type="InterPro" id="IPR002890">
    <property type="entry name" value="MG2"/>
</dbReference>
<accession>A0A9X1IT17</accession>
<gene>
    <name evidence="5" type="ORF">KK488_19390</name>
</gene>
<dbReference type="InterPro" id="IPR008930">
    <property type="entry name" value="Terpenoid_cyclase/PrenylTrfase"/>
</dbReference>
<sequence length="1916" mass="203449">MRTSHRWLLALLGALVLPFAAQGDSGPQVTLAVAGNAGPASGAIERFTLRFSEPMVPLGDPRATPAATSDCPVPAKGRWVDQQTFVLDFDTPLPGGLSCAVTLRAGITTLKGSRLSGTSRFPIDTGGPSVRAVLAPGYDYEIDEDQVFLVATNVPADARSVAAQAACAVDGIGETIAVDVLPASVPGQLLAGLGETNWRVSSFLSEAGLPSKLPADARTRANALASVMALRCRRPLPPERDVALLWTAGIVDHGGKAAGRDQRFDFKVRKAFTARFECGRVNGGAACDPIRPASVHFSAPVPREKALAVRLRLADGSERSPKLSDDDKNDAQVADLQFAGPFPALTGATVVLPEGITDLSGRKLSNGERFPLAVRFDAQPPLVKFAAGFGILEASEGGVLPVTVRAVEPSLAGKATAIAGKSAKIADSDAAIADWLRKLDKAEESDYEEVDHKDGTTTTINHTREKPILTSGGTAMTLGLPGKGKDFEVVGIPLKSYGFHVVELASPALGRALLGRNNVTRYVAAGTLVTDMAVHFKWGRESSLVWVTALKSGAPVANAAIHVTDSCTGKPIVWGSTDGAGRLLIRGKLAEPETGGSCNDESSHPLMVSARLGEDMSFTLTSWTQGIAPYDFELPFGWSAPEDIIHTIFDRALVRVGERVHMKHVLRHPSAAGFAFARGFSGKLTLSHLGSDTQFTMPVTISASGSGETEWAVPQGAPLGDYSLRFEIDGRTVYTEQSVRVDEYRLPTMRATVTGPAEALVRPTAVPLSLYVGYLSGGGAGQLPVTLRTDFASYVPAPDGWDGYQFGGADVVPGTRPLDDQREAPSAPLPYAQTLPVTLGADGTVKASVDVNQQVTQPLGLTVEMDYPDANGETLTASRHLTLYPSAVQLGVKTDGWMMKNDDLRLQFVALDLSGKPLSGQTVNVKLYSREIITARRRLIGGFYAYDNQEKVTEIGATCTARTDSLGRAGCALDPGTSGEVTVVATTMDAQGRVARAVRTVWLAGEDDWWFGGDNGDRMDVIPEQTAYKAGETGRFQVRMPFRSATALVTVEREGVLSSFVTQLSGKDPVVEVAMPGAYAPNVYVSVMAVRGRVGGFKLWLADLARRWHLPFFSREGAAPTALVDLAKPSYRLGIAKVKVGWEAHRLAVAVKADRPKYAVRDTASVSLSVKDPSGRPARGADVAFVAVDEALLQLMPNPSWNILDAMMGERSLSVITSTAQMQVVGKRHYGKKAVAAGGGGGGDASAVNRENFQPVLLWRGHVALDANGNARVPVPLPDALTSFRLVAIATDGAQLFGTGETSVRTAQNLSIYSGMPPLVRTGDWYGAIYTLRNGSDHAMTVTATPAIEPAYVKVAPISVTIPAGGATTVRWNLRAPGNPVTLRWTVTARSADGKDNDKVTASQDVVPAVPVETWAASLYRVGEGAAPTIAWPAGALPGGWVDVALSDTLAPPLAGVRSYMTDYPYNCFEQRLSRIVATGDTGGWTALAASMPTYLDSDGLLRYWPIADVQGSPELTAYALAVTSAAGLAIPDESRAKMIAALRSVVERRLTRDRKFVGDDRLLRIASLAALARAGAADPALIAAIDMVPADMPTSALADWIIALDRVPSAARSAQMRATAEGELRKRLVYEGTRLDLADQKNAPWWMMTSGDEMAIKALDAVLGKPGWAAEAPRMMTGVAQRQWHGHWDTTPANAWGAVVARRFGGLYPASAVTGATRVALGPNSRTVAWPLAANAGPVRLPLVPGPMSLSQTGGVGPWATVSVRAAVPLRAPLMAGYRLSRAISVVSARQQGRFSQGDVIRVKLTIEASAERTWVVISDPLPPGATVVSDLGGQSALLKQGEASEGSWPAYVEKGRDAWRAYYDWLPRGTTTIEYTLRLNGIGHFTLPPSRVEAMYSPAIRAQLPVAPITIWAR</sequence>
<dbReference type="EMBL" id="JAHGAW010000015">
    <property type="protein sequence ID" value="MBT2189118.1"/>
    <property type="molecule type" value="Genomic_DNA"/>
</dbReference>
<comment type="caution">
    <text evidence="5">The sequence shown here is derived from an EMBL/GenBank/DDBJ whole genome shotgun (WGS) entry which is preliminary data.</text>
</comment>
<dbReference type="Pfam" id="PF00207">
    <property type="entry name" value="A2M"/>
    <property type="match status" value="1"/>
</dbReference>
<name>A0A9X1IT17_9SPHN</name>
<feature type="chain" id="PRO_5040929126" evidence="2">
    <location>
        <begin position="24"/>
        <end position="1916"/>
    </location>
</feature>
<dbReference type="Pfam" id="PF07703">
    <property type="entry name" value="A2M_BRD"/>
    <property type="match status" value="1"/>
</dbReference>
<keyword evidence="2" id="KW-0732">Signal</keyword>
<dbReference type="Pfam" id="PF17973">
    <property type="entry name" value="bMG10"/>
    <property type="match status" value="1"/>
</dbReference>
<dbReference type="InterPro" id="IPR001599">
    <property type="entry name" value="Macroglobln_a2"/>
</dbReference>